<evidence type="ECO:0000256" key="5">
    <source>
        <dbReference type="ARBA" id="ARBA00022833"/>
    </source>
</evidence>
<reference evidence="12 13" key="1">
    <citation type="journal article" date="2018" name="Int. J. Syst. Evol. Microbiol.">
        <title>Bifidobacterium catulorum sp. nov., a novel taxon from the faeces of the baby common marmoset (Callithrix jacchus).</title>
        <authorList>
            <person name="Modesto M."/>
            <person name="Michelini S."/>
            <person name="Oki K."/>
            <person name="Biavati B."/>
            <person name="Watanabe K."/>
            <person name="Mattarelli P."/>
        </authorList>
    </citation>
    <scope>NUCLEOTIDE SEQUENCE [LARGE SCALE GENOMIC DNA]</scope>
    <source>
        <strain evidence="12 13">MRM 8.19</strain>
    </source>
</reference>
<evidence type="ECO:0000256" key="6">
    <source>
        <dbReference type="ARBA" id="ARBA00023125"/>
    </source>
</evidence>
<comment type="caution">
    <text evidence="12">The sequence shown here is derived from an EMBL/GenBank/DDBJ whole genome shotgun (WGS) entry which is preliminary data.</text>
</comment>
<evidence type="ECO:0000256" key="2">
    <source>
        <dbReference type="ARBA" id="ARBA00011044"/>
    </source>
</evidence>
<evidence type="ECO:0000259" key="10">
    <source>
        <dbReference type="Pfam" id="PF07282"/>
    </source>
</evidence>
<evidence type="ECO:0000256" key="3">
    <source>
        <dbReference type="ARBA" id="ARBA00022578"/>
    </source>
</evidence>
<dbReference type="OrthoDB" id="6230307at2"/>
<dbReference type="RefSeq" id="WP_109137117.1">
    <property type="nucleotide sequence ID" value="NZ_QFFN01000008.1"/>
</dbReference>
<accession>A0A2U2MT67</accession>
<evidence type="ECO:0000259" key="9">
    <source>
        <dbReference type="Pfam" id="PF01385"/>
    </source>
</evidence>
<sequence>MLEAVKVALDPTPAQERLLLSHAGAARFAYNAGLAHVKEMLEAREKPEWSLYALRRWWNVNKDMLAVDSDGTPWWRENSKEAYNSGLEALAAALSNWSKSRGGQRRGRRMGFPKFKSKDRTTPRFAYTTGSFGLIDRDSKALRLPRIGRVHCMENIAERVGGARVLRMTVSRRAGRWYAALTVEREDRTPTRPPKGGAVGVDLGVKSLATLSDGTTIANPHTLKANERRLKRAQRSLSRRQPGSHRRARARERVVRLHARVANQRRDTLNKLTTWLADTYSNISIEDLNVAGMVRNHRLAKAIEDASFAELRRQLEYKTMRTGARLHVIDRWHPSSKLCSNCGSVKTKLSLGERTYHCGTCGLVIDRDLNAAINIQVAGSAPETLNAHGGDGRRNDASRRATQTPVKCEPSSHASGVRLGADDRKTVLQTKTN</sequence>
<dbReference type="Pfam" id="PF12323">
    <property type="entry name" value="HTH_OrfB_IS605"/>
    <property type="match status" value="1"/>
</dbReference>
<dbReference type="GO" id="GO:0032196">
    <property type="term" value="P:transposition"/>
    <property type="evidence" value="ECO:0007669"/>
    <property type="project" value="UniProtKB-KW"/>
</dbReference>
<dbReference type="Proteomes" id="UP000245753">
    <property type="component" value="Unassembled WGS sequence"/>
</dbReference>
<dbReference type="InterPro" id="IPR010095">
    <property type="entry name" value="Cas12f1-like_TNB"/>
</dbReference>
<dbReference type="AlphaFoldDB" id="A0A2U2MT67"/>
<keyword evidence="13" id="KW-1185">Reference proteome</keyword>
<comment type="similarity">
    <text evidence="1">In the C-terminal section; belongs to the transposase 35 family.</text>
</comment>
<protein>
    <submittedName>
        <fullName evidence="12">Transposase</fullName>
    </submittedName>
</protein>
<dbReference type="NCBIfam" id="TIGR01766">
    <property type="entry name" value="IS200/IS605 family accessory protein TnpB-like domain"/>
    <property type="match status" value="1"/>
</dbReference>
<evidence type="ECO:0000256" key="4">
    <source>
        <dbReference type="ARBA" id="ARBA00022723"/>
    </source>
</evidence>
<dbReference type="Pfam" id="PF07282">
    <property type="entry name" value="Cas12f1-like_TNB"/>
    <property type="match status" value="1"/>
</dbReference>
<evidence type="ECO:0000256" key="7">
    <source>
        <dbReference type="ARBA" id="ARBA00023172"/>
    </source>
</evidence>
<keyword evidence="6" id="KW-0238">DNA-binding</keyword>
<feature type="domain" description="Cas12f1-like TNB" evidence="10">
    <location>
        <begin position="308"/>
        <end position="375"/>
    </location>
</feature>
<feature type="domain" description="Probable transposase IS891/IS1136/IS1341" evidence="9">
    <location>
        <begin position="183"/>
        <end position="296"/>
    </location>
</feature>
<organism evidence="12 13">
    <name type="scientific">Bifidobacterium catulorum</name>
    <dbReference type="NCBI Taxonomy" id="1630173"/>
    <lineage>
        <taxon>Bacteria</taxon>
        <taxon>Bacillati</taxon>
        <taxon>Actinomycetota</taxon>
        <taxon>Actinomycetes</taxon>
        <taxon>Bifidobacteriales</taxon>
        <taxon>Bifidobacteriaceae</taxon>
        <taxon>Bifidobacterium</taxon>
    </lineage>
</organism>
<evidence type="ECO:0000313" key="13">
    <source>
        <dbReference type="Proteomes" id="UP000245753"/>
    </source>
</evidence>
<dbReference type="Pfam" id="PF01385">
    <property type="entry name" value="OrfB_IS605"/>
    <property type="match status" value="1"/>
</dbReference>
<dbReference type="NCBIfam" id="NF038280">
    <property type="entry name" value="IS607_TnpB"/>
    <property type="match status" value="1"/>
</dbReference>
<feature type="compositionally biased region" description="Basic and acidic residues" evidence="8">
    <location>
        <begin position="390"/>
        <end position="399"/>
    </location>
</feature>
<keyword evidence="4" id="KW-0479">Metal-binding</keyword>
<comment type="similarity">
    <text evidence="2">In the N-terminal section; belongs to the transposase 2 family.</text>
</comment>
<dbReference type="InterPro" id="IPR001959">
    <property type="entry name" value="Transposase"/>
</dbReference>
<keyword evidence="3" id="KW-0815">Transposition</keyword>
<evidence type="ECO:0000259" key="11">
    <source>
        <dbReference type="Pfam" id="PF12323"/>
    </source>
</evidence>
<dbReference type="GO" id="GO:0006310">
    <property type="term" value="P:DNA recombination"/>
    <property type="evidence" value="ECO:0007669"/>
    <property type="project" value="UniProtKB-KW"/>
</dbReference>
<dbReference type="InterPro" id="IPR051399">
    <property type="entry name" value="RNA-guided_DNA_endo/Transpos"/>
</dbReference>
<dbReference type="EMBL" id="QFFN01000008">
    <property type="protein sequence ID" value="PWG60057.1"/>
    <property type="molecule type" value="Genomic_DNA"/>
</dbReference>
<name>A0A2U2MT67_9BIFI</name>
<evidence type="ECO:0000256" key="1">
    <source>
        <dbReference type="ARBA" id="ARBA00008761"/>
    </source>
</evidence>
<evidence type="ECO:0000256" key="8">
    <source>
        <dbReference type="SAM" id="MobiDB-lite"/>
    </source>
</evidence>
<keyword evidence="5" id="KW-0862">Zinc</keyword>
<feature type="domain" description="Transposase putative helix-turn-helix" evidence="11">
    <location>
        <begin position="1"/>
        <end position="46"/>
    </location>
</feature>
<keyword evidence="7" id="KW-0233">DNA recombination</keyword>
<dbReference type="InterPro" id="IPR053470">
    <property type="entry name" value="RNA-guided_DNA_endonuclease"/>
</dbReference>
<proteinExistence type="inferred from homology"/>
<dbReference type="PANTHER" id="PTHR30405:SF11">
    <property type="entry name" value="RNA-GUIDED DNA ENDONUCLEASE RV2885C-RELATED"/>
    <property type="match status" value="1"/>
</dbReference>
<dbReference type="PANTHER" id="PTHR30405">
    <property type="entry name" value="TRANSPOSASE"/>
    <property type="match status" value="1"/>
</dbReference>
<gene>
    <name evidence="12" type="ORF">DF200_04655</name>
</gene>
<dbReference type="InterPro" id="IPR021027">
    <property type="entry name" value="Transposase_put_HTH"/>
</dbReference>
<dbReference type="GO" id="GO:0046872">
    <property type="term" value="F:metal ion binding"/>
    <property type="evidence" value="ECO:0007669"/>
    <property type="project" value="UniProtKB-KW"/>
</dbReference>
<feature type="region of interest" description="Disordered" evidence="8">
    <location>
        <begin position="382"/>
        <end position="433"/>
    </location>
</feature>
<dbReference type="NCBIfam" id="NF040570">
    <property type="entry name" value="guided_TnpB"/>
    <property type="match status" value="1"/>
</dbReference>
<evidence type="ECO:0000313" key="12">
    <source>
        <dbReference type="EMBL" id="PWG60057.1"/>
    </source>
</evidence>
<dbReference type="GO" id="GO:0003677">
    <property type="term" value="F:DNA binding"/>
    <property type="evidence" value="ECO:0007669"/>
    <property type="project" value="UniProtKB-KW"/>
</dbReference>